<dbReference type="InterPro" id="IPR006166">
    <property type="entry name" value="ERCC4_domain"/>
</dbReference>
<dbReference type="Pfam" id="PF02732">
    <property type="entry name" value="ERCC4"/>
    <property type="match status" value="1"/>
</dbReference>
<dbReference type="RefSeq" id="XP_062878838.1">
    <property type="nucleotide sequence ID" value="XM_063022768.1"/>
</dbReference>
<accession>A0AAX4HF02</accession>
<evidence type="ECO:0000256" key="1">
    <source>
        <dbReference type="SAM" id="MobiDB-lite"/>
    </source>
</evidence>
<proteinExistence type="predicted"/>
<name>A0AAX4HF02_9ASCO</name>
<dbReference type="GO" id="GO:0004518">
    <property type="term" value="F:nuclease activity"/>
    <property type="evidence" value="ECO:0007669"/>
    <property type="project" value="InterPro"/>
</dbReference>
<sequence>MKKAASTSIVVSLPQKATKRSILDLSNWISSSDDDSFTQNILQDKDPKTGSSINRKADQNEIVSESILQKSPSRSLFRLVLHSSPVLERLLGAIVTTQPSAASKLRATKPSSKNTHLPFVASDPIESSSPAQSPKKKVASKKSTSGEWTTKEWRDANRTNRKKEEIMAEMVLEVALCINCKVRTPYFDTKFEGFVVRNTYVEVPLLSWKRRVNALYNKQKDVFEPCDLTEILESVYALFYDGADLVWKIKDGTVNEDINKVKKRAAHENPETPCHVFIVCPGFGTYLKKLQTNEDKEYRQTLLEQLDGSVAKKRRKALSDSEENITATEAQRLKVQTEVNLGINIFTCRDLDETIDWLYSFSYTIGSSLYSKYERNPDYANFGNVRLGTDKKSTFLKMIQHFNLVTATKADKIYQFYTSPLSMYQRFIEHDNLGTFDGKPVVPQTTNNAMRRALMSNDPSQVITD</sequence>
<dbReference type="Proteomes" id="UP001338582">
    <property type="component" value="Chromosome 4"/>
</dbReference>
<feature type="domain" description="ERCC4" evidence="2">
    <location>
        <begin position="184"/>
        <end position="428"/>
    </location>
</feature>
<dbReference type="KEGG" id="asau:88174874"/>
<dbReference type="SMART" id="SM00891">
    <property type="entry name" value="ERCC4"/>
    <property type="match status" value="1"/>
</dbReference>
<protein>
    <recommendedName>
        <fullName evidence="2">ERCC4 domain-containing protein</fullName>
    </recommendedName>
</protein>
<dbReference type="GO" id="GO:0003677">
    <property type="term" value="F:DNA binding"/>
    <property type="evidence" value="ECO:0007669"/>
    <property type="project" value="InterPro"/>
</dbReference>
<dbReference type="GO" id="GO:0061982">
    <property type="term" value="P:meiosis I cell cycle process"/>
    <property type="evidence" value="ECO:0007669"/>
    <property type="project" value="UniProtKB-ARBA"/>
</dbReference>
<evidence type="ECO:0000259" key="2">
    <source>
        <dbReference type="SMART" id="SM00891"/>
    </source>
</evidence>
<evidence type="ECO:0000313" key="3">
    <source>
        <dbReference type="EMBL" id="WPK26457.1"/>
    </source>
</evidence>
<dbReference type="EMBL" id="CP138897">
    <property type="protein sequence ID" value="WPK26457.1"/>
    <property type="molecule type" value="Genomic_DNA"/>
</dbReference>
<feature type="compositionally biased region" description="Polar residues" evidence="1">
    <location>
        <begin position="33"/>
        <end position="42"/>
    </location>
</feature>
<dbReference type="GO" id="GO:0006310">
    <property type="term" value="P:DNA recombination"/>
    <property type="evidence" value="ECO:0007669"/>
    <property type="project" value="UniProtKB-ARBA"/>
</dbReference>
<organism evidence="3 4">
    <name type="scientific">Australozyma saopauloensis</name>
    <dbReference type="NCBI Taxonomy" id="291208"/>
    <lineage>
        <taxon>Eukaryota</taxon>
        <taxon>Fungi</taxon>
        <taxon>Dikarya</taxon>
        <taxon>Ascomycota</taxon>
        <taxon>Saccharomycotina</taxon>
        <taxon>Pichiomycetes</taxon>
        <taxon>Metschnikowiaceae</taxon>
        <taxon>Australozyma</taxon>
    </lineage>
</organism>
<dbReference type="GeneID" id="88174874"/>
<feature type="region of interest" description="Disordered" evidence="1">
    <location>
        <begin position="33"/>
        <end position="57"/>
    </location>
</feature>
<evidence type="ECO:0000313" key="4">
    <source>
        <dbReference type="Proteomes" id="UP001338582"/>
    </source>
</evidence>
<gene>
    <name evidence="3" type="ORF">PUMCH_003811</name>
</gene>
<reference evidence="3 4" key="1">
    <citation type="submission" date="2023-10" db="EMBL/GenBank/DDBJ databases">
        <title>Draft Genome Sequence of Candida saopaulonensis from a very Premature Infant with Sepsis.</title>
        <authorList>
            <person name="Ning Y."/>
            <person name="Dai R."/>
            <person name="Xiao M."/>
            <person name="Xu Y."/>
            <person name="Yan Q."/>
            <person name="Zhang L."/>
        </authorList>
    </citation>
    <scope>NUCLEOTIDE SEQUENCE [LARGE SCALE GENOMIC DNA]</scope>
    <source>
        <strain evidence="3 4">19XY460</strain>
    </source>
</reference>
<dbReference type="AlphaFoldDB" id="A0AAX4HF02"/>
<feature type="region of interest" description="Disordered" evidence="1">
    <location>
        <begin position="101"/>
        <end position="156"/>
    </location>
</feature>
<keyword evidence="4" id="KW-1185">Reference proteome</keyword>